<name>W0V0T7_9BURK</name>
<proteinExistence type="predicted"/>
<dbReference type="KEGG" id="jag:GJA_249"/>
<dbReference type="eggNOG" id="COG3218">
    <property type="taxonomic scope" value="Bacteria"/>
</dbReference>
<gene>
    <name evidence="3" type="ORF">GJA_249</name>
</gene>
<accession>W0V0T7</accession>
<dbReference type="AlphaFoldDB" id="W0V0T7"/>
<dbReference type="RefSeq" id="WP_038487853.1">
    <property type="nucleotide sequence ID" value="NZ_BCTH01000094.1"/>
</dbReference>
<feature type="chain" id="PRO_5004797198" evidence="1">
    <location>
        <begin position="24"/>
        <end position="203"/>
    </location>
</feature>
<feature type="domain" description="ABC-type transport auxiliary lipoprotein component" evidence="2">
    <location>
        <begin position="30"/>
        <end position="191"/>
    </location>
</feature>
<dbReference type="InterPro" id="IPR005586">
    <property type="entry name" value="ABC_trans_aux"/>
</dbReference>
<organism evidence="3 4">
    <name type="scientific">Janthinobacterium agaricidamnosum NBRC 102515 = DSM 9628</name>
    <dbReference type="NCBI Taxonomy" id="1349767"/>
    <lineage>
        <taxon>Bacteria</taxon>
        <taxon>Pseudomonadati</taxon>
        <taxon>Pseudomonadota</taxon>
        <taxon>Betaproteobacteria</taxon>
        <taxon>Burkholderiales</taxon>
        <taxon>Oxalobacteraceae</taxon>
        <taxon>Janthinobacterium</taxon>
    </lineage>
</organism>
<dbReference type="EMBL" id="HG322949">
    <property type="protein sequence ID" value="CDG80912.1"/>
    <property type="molecule type" value="Genomic_DNA"/>
</dbReference>
<dbReference type="HOGENOM" id="CLU_091341_1_0_4"/>
<dbReference type="OrthoDB" id="5568302at2"/>
<dbReference type="Gene3D" id="3.40.50.10610">
    <property type="entry name" value="ABC-type transport auxiliary lipoprotein component"/>
    <property type="match status" value="1"/>
</dbReference>
<evidence type="ECO:0000313" key="4">
    <source>
        <dbReference type="Proteomes" id="UP000027604"/>
    </source>
</evidence>
<sequence length="203" mass="21575">MISQLKSFSLAGAALLLAGCVSRGPLPTLYDFGPPAPVAASNQAAPALPALVIADASGPSWLDSQRMYYRLLYADAQQSRPYAQNHWNTAPLQLLSQRLKSRVAQSGVKVLSTTDAAAGIPLLRIEVEDFSQNFDSQTRSSGQVTLRASLFRGHRLIDQKTFSRNQAAASADAQGGARALATASDAISADILAWLAVLPIPKE</sequence>
<dbReference type="Proteomes" id="UP000027604">
    <property type="component" value="Chromosome I"/>
</dbReference>
<feature type="signal peptide" evidence="1">
    <location>
        <begin position="1"/>
        <end position="23"/>
    </location>
</feature>
<dbReference type="STRING" id="1349767.GJA_249"/>
<reference evidence="3 4" key="1">
    <citation type="journal article" date="2015" name="Genome Announc.">
        <title>Genome Sequence of Mushroom Soft-Rot Pathogen Janthinobacterium agaricidamnosum.</title>
        <authorList>
            <person name="Graupner K."/>
            <person name="Lackner G."/>
            <person name="Hertweck C."/>
        </authorList>
    </citation>
    <scope>NUCLEOTIDE SEQUENCE [LARGE SCALE GENOMIC DNA]</scope>
    <source>
        <strain evidence="4">NBRC 102515 / DSM 9628</strain>
    </source>
</reference>
<dbReference type="SUPFAM" id="SSF159594">
    <property type="entry name" value="XCC0632-like"/>
    <property type="match status" value="1"/>
</dbReference>
<dbReference type="PROSITE" id="PS51257">
    <property type="entry name" value="PROKAR_LIPOPROTEIN"/>
    <property type="match status" value="1"/>
</dbReference>
<protein>
    <submittedName>
        <fullName evidence="3">ABC-type uncharacterized transport system, auxiliary component</fullName>
    </submittedName>
</protein>
<keyword evidence="1" id="KW-0732">Signal</keyword>
<evidence type="ECO:0000259" key="2">
    <source>
        <dbReference type="Pfam" id="PF03886"/>
    </source>
</evidence>
<keyword evidence="4" id="KW-1185">Reference proteome</keyword>
<evidence type="ECO:0000313" key="3">
    <source>
        <dbReference type="EMBL" id="CDG80912.1"/>
    </source>
</evidence>
<evidence type="ECO:0000256" key="1">
    <source>
        <dbReference type="SAM" id="SignalP"/>
    </source>
</evidence>
<dbReference type="Pfam" id="PF03886">
    <property type="entry name" value="ABC_trans_aux"/>
    <property type="match status" value="1"/>
</dbReference>
<dbReference type="PATRIC" id="fig|1349767.4.peg.4884"/>